<comment type="similarity">
    <text evidence="1">Belongs to the CDC123 family.</text>
</comment>
<dbReference type="PANTHER" id="PTHR15323:SF6">
    <property type="entry name" value="CELL DIVISION CYCLE PROTEIN 123 HOMOLOG"/>
    <property type="match status" value="1"/>
</dbReference>
<accession>A0A1Y5IIP7</accession>
<dbReference type="Proteomes" id="UP000195557">
    <property type="component" value="Unassembled WGS sequence"/>
</dbReference>
<gene>
    <name evidence="2" type="ORF">BE221DRAFT_188723</name>
</gene>
<name>A0A1Y5IIP7_OSTTA</name>
<reference evidence="2" key="1">
    <citation type="submission" date="2017-04" db="EMBL/GenBank/DDBJ databases">
        <title>Population genomics of picophytoplankton unveils novel chromosome hypervariability.</title>
        <authorList>
            <consortium name="DOE Joint Genome Institute"/>
            <person name="Blanc-Mathieu R."/>
            <person name="Krasovec M."/>
            <person name="Hebrard M."/>
            <person name="Yau S."/>
            <person name="Desgranges E."/>
            <person name="Martin J."/>
            <person name="Schackwitz W."/>
            <person name="Kuo A."/>
            <person name="Salin G."/>
            <person name="Donnadieu C."/>
            <person name="Desdevises Y."/>
            <person name="Sanchez-Ferandin S."/>
            <person name="Moreau H."/>
            <person name="Rivals E."/>
            <person name="Grigoriev I.V."/>
            <person name="Grimsley N."/>
            <person name="Eyre-Walker A."/>
            <person name="Piganeau G."/>
        </authorList>
    </citation>
    <scope>NUCLEOTIDE SEQUENCE [LARGE SCALE GENOMIC DNA]</scope>
    <source>
        <strain evidence="2">RCC 1115</strain>
    </source>
</reference>
<protein>
    <submittedName>
        <fullName evidence="2">Temperature sensing protein-related</fullName>
    </submittedName>
</protein>
<proteinExistence type="inferred from homology"/>
<evidence type="ECO:0000313" key="2">
    <source>
        <dbReference type="EMBL" id="OUS49436.1"/>
    </source>
</evidence>
<organism evidence="2">
    <name type="scientific">Ostreococcus tauri</name>
    <name type="common">Marine green alga</name>
    <dbReference type="NCBI Taxonomy" id="70448"/>
    <lineage>
        <taxon>Eukaryota</taxon>
        <taxon>Viridiplantae</taxon>
        <taxon>Chlorophyta</taxon>
        <taxon>Mamiellophyceae</taxon>
        <taxon>Mamiellales</taxon>
        <taxon>Bathycoccaceae</taxon>
        <taxon>Ostreococcus</taxon>
    </lineage>
</organism>
<dbReference type="AlphaFoldDB" id="A0A1Y5IIP7"/>
<dbReference type="EMBL" id="KZ155771">
    <property type="protein sequence ID" value="OUS49436.1"/>
    <property type="molecule type" value="Genomic_DNA"/>
</dbReference>
<dbReference type="InterPro" id="IPR009772">
    <property type="entry name" value="CDC123"/>
</dbReference>
<dbReference type="eggNOG" id="KOG2983">
    <property type="taxonomic scope" value="Eukaryota"/>
</dbReference>
<sequence length="368" mass="41831">METSETRIPAPTVAELDATRIASWRRALIDKVAKRASFRTELIDVPESFVRYLLADGVACGEEDASLPKRIAQDAFDAKESAERFGEGCEEDDAGDADATAREAFENFTREIGAAIERLGGEVAPKFAWSAPKDATWVTAGNTMKCRNADEVVLLLKASDSVTHDLTEAYRACADYVVDEKEDEEDRAVREHANTALALREWYDLNPSMEFRCFVKTYNLVAVSQRHVNDFYEFLLREKEEIEEAIAEFFENEISKHYTGRDYVFDVYVTPKTHKVKIMDFNVWGGTTLPLLFDWNELESRGSDQDCVPEDERGWTDNVEFRVIQSQGHIRPGLQLGVPFELYDTSEGGAISEFIAMEEQRRRETNNQ</sequence>
<dbReference type="PANTHER" id="PTHR15323">
    <property type="entry name" value="D123 PROTEIN"/>
    <property type="match status" value="1"/>
</dbReference>
<dbReference type="Pfam" id="PF07065">
    <property type="entry name" value="D123"/>
    <property type="match status" value="1"/>
</dbReference>
<dbReference type="GO" id="GO:0005737">
    <property type="term" value="C:cytoplasm"/>
    <property type="evidence" value="ECO:0007669"/>
    <property type="project" value="TreeGrafter"/>
</dbReference>
<evidence type="ECO:0000256" key="1">
    <source>
        <dbReference type="ARBA" id="ARBA00011047"/>
    </source>
</evidence>